<dbReference type="RefSeq" id="WP_270045099.1">
    <property type="nucleotide sequence ID" value="NZ_JAPDOD010000053.1"/>
</dbReference>
<dbReference type="EMBL" id="JAPDOD010000053">
    <property type="protein sequence ID" value="MDA0165837.1"/>
    <property type="molecule type" value="Genomic_DNA"/>
</dbReference>
<reference evidence="9" key="1">
    <citation type="submission" date="2022-10" db="EMBL/GenBank/DDBJ databases">
        <title>The WGS of Solirubrobacter ginsenosidimutans DSM 21036.</title>
        <authorList>
            <person name="Jiang Z."/>
        </authorList>
    </citation>
    <scope>NUCLEOTIDE SEQUENCE</scope>
    <source>
        <strain evidence="9">DSM 21036</strain>
    </source>
</reference>
<organism evidence="9 10">
    <name type="scientific">Solirubrobacter ginsenosidimutans</name>
    <dbReference type="NCBI Taxonomy" id="490573"/>
    <lineage>
        <taxon>Bacteria</taxon>
        <taxon>Bacillati</taxon>
        <taxon>Actinomycetota</taxon>
        <taxon>Thermoleophilia</taxon>
        <taxon>Solirubrobacterales</taxon>
        <taxon>Solirubrobacteraceae</taxon>
        <taxon>Solirubrobacter</taxon>
    </lineage>
</organism>
<keyword evidence="4 8" id="KW-0812">Transmembrane</keyword>
<feature type="transmembrane region" description="Helical" evidence="8">
    <location>
        <begin position="361"/>
        <end position="386"/>
    </location>
</feature>
<comment type="subcellular location">
    <subcellularLocation>
        <location evidence="1">Membrane</location>
        <topology evidence="1">Multi-pass membrane protein</topology>
    </subcellularLocation>
</comment>
<keyword evidence="5 8" id="KW-1133">Transmembrane helix</keyword>
<evidence type="ECO:0000256" key="3">
    <source>
        <dbReference type="ARBA" id="ARBA00022448"/>
    </source>
</evidence>
<dbReference type="Proteomes" id="UP001149140">
    <property type="component" value="Unassembled WGS sequence"/>
</dbReference>
<dbReference type="AlphaFoldDB" id="A0A9X3N0A0"/>
<evidence type="ECO:0000256" key="2">
    <source>
        <dbReference type="ARBA" id="ARBA00008974"/>
    </source>
</evidence>
<evidence type="ECO:0000313" key="10">
    <source>
        <dbReference type="Proteomes" id="UP001149140"/>
    </source>
</evidence>
<feature type="transmembrane region" description="Helical" evidence="8">
    <location>
        <begin position="336"/>
        <end position="355"/>
    </location>
</feature>
<evidence type="ECO:0000256" key="8">
    <source>
        <dbReference type="SAM" id="Phobius"/>
    </source>
</evidence>
<feature type="transmembrane region" description="Helical" evidence="8">
    <location>
        <begin position="111"/>
        <end position="131"/>
    </location>
</feature>
<dbReference type="InterPro" id="IPR001248">
    <property type="entry name" value="Pur-cyt_permease"/>
</dbReference>
<feature type="transmembrane region" description="Helical" evidence="8">
    <location>
        <begin position="65"/>
        <end position="90"/>
    </location>
</feature>
<dbReference type="GO" id="GO:0005886">
    <property type="term" value="C:plasma membrane"/>
    <property type="evidence" value="ECO:0007669"/>
    <property type="project" value="TreeGrafter"/>
</dbReference>
<feature type="transmembrane region" description="Helical" evidence="8">
    <location>
        <begin position="453"/>
        <end position="471"/>
    </location>
</feature>
<dbReference type="InterPro" id="IPR026030">
    <property type="entry name" value="Pur-cyt_permease_Fcy2/21/22"/>
</dbReference>
<dbReference type="PANTHER" id="PTHR31806">
    <property type="entry name" value="PURINE-CYTOSINE PERMEASE FCY2-RELATED"/>
    <property type="match status" value="1"/>
</dbReference>
<feature type="transmembrane region" description="Helical" evidence="8">
    <location>
        <begin position="252"/>
        <end position="276"/>
    </location>
</feature>
<comment type="similarity">
    <text evidence="2 7">Belongs to the purine-cytosine permease (2.A.39) family.</text>
</comment>
<dbReference type="PANTHER" id="PTHR31806:SF1">
    <property type="entry name" value="PURINE-CYTOSINE PERMEASE FCY2-RELATED"/>
    <property type="match status" value="1"/>
</dbReference>
<comment type="caution">
    <text evidence="9">The sequence shown here is derived from an EMBL/GenBank/DDBJ whole genome shotgun (WGS) entry which is preliminary data.</text>
</comment>
<feature type="transmembrane region" description="Helical" evidence="8">
    <location>
        <begin position="296"/>
        <end position="315"/>
    </location>
</feature>
<accession>A0A9X3N0A0</accession>
<dbReference type="Gene3D" id="1.10.4160.10">
    <property type="entry name" value="Hydantoin permease"/>
    <property type="match status" value="1"/>
</dbReference>
<protein>
    <submittedName>
        <fullName evidence="9">Cytosine permease</fullName>
    </submittedName>
</protein>
<feature type="transmembrane region" description="Helical" evidence="8">
    <location>
        <begin position="414"/>
        <end position="433"/>
    </location>
</feature>
<evidence type="ECO:0000256" key="5">
    <source>
        <dbReference type="ARBA" id="ARBA00022989"/>
    </source>
</evidence>
<sequence>MATITYGETAVVDRPGRVEEAGVAYIPEAERDSRPANLAAVFFGGNLAFSVIVFGWLPITFGLGWWSAVTASALGLALGTLITAPLALLGPRTGTNNTVASGAHFGVTGRLVGSALTLAFALAYAAIAVWTSGDALVAGAHRLLGTPSNDGALAIGYALIAAEIAIVALYGHGTVVALQKIVVPVVGVLLLLGIVAFAPHFSAGGSHAYILDGFWPTWALAVTVAAAGPLSYAPSLGDYSRRISETHGDRRVLAAAGLGVFGGLLATTLFGAFTALCLTNLGDSYVGDLVAAAPGWYVLPILLIGLAGGVGQGVLNMYASGLDLAAIVPGAKRVHTTLITSVLAIALVFLGTFALNAVDSITAMTLVLNGVAAPWVVVNLLGFLVARRRTYDPHDLQAFNEGRRGGRYWFTRGWNLRAVGAWAAGSLFGLLAVTTDLYTGPLANLAGGVDLSLAGSALVAAAVYLIALAVWPEGETA</sequence>
<evidence type="ECO:0000256" key="6">
    <source>
        <dbReference type="ARBA" id="ARBA00023136"/>
    </source>
</evidence>
<proteinExistence type="inferred from homology"/>
<dbReference type="GO" id="GO:0022857">
    <property type="term" value="F:transmembrane transporter activity"/>
    <property type="evidence" value="ECO:0007669"/>
    <property type="project" value="InterPro"/>
</dbReference>
<dbReference type="Pfam" id="PF02133">
    <property type="entry name" value="Transp_cyt_pur"/>
    <property type="match status" value="1"/>
</dbReference>
<feature type="transmembrane region" description="Helical" evidence="8">
    <location>
        <begin position="213"/>
        <end position="232"/>
    </location>
</feature>
<dbReference type="PIRSF" id="PIRSF002744">
    <property type="entry name" value="Pur-cyt_permease"/>
    <property type="match status" value="1"/>
</dbReference>
<feature type="transmembrane region" description="Helical" evidence="8">
    <location>
        <begin position="182"/>
        <end position="201"/>
    </location>
</feature>
<evidence type="ECO:0000256" key="1">
    <source>
        <dbReference type="ARBA" id="ARBA00004141"/>
    </source>
</evidence>
<gene>
    <name evidence="9" type="ORF">OM076_36560</name>
</gene>
<keyword evidence="6 7" id="KW-0472">Membrane</keyword>
<evidence type="ECO:0000256" key="7">
    <source>
        <dbReference type="PIRNR" id="PIRNR002744"/>
    </source>
</evidence>
<evidence type="ECO:0000313" key="9">
    <source>
        <dbReference type="EMBL" id="MDA0165837.1"/>
    </source>
</evidence>
<feature type="transmembrane region" description="Helical" evidence="8">
    <location>
        <begin position="38"/>
        <end position="59"/>
    </location>
</feature>
<feature type="transmembrane region" description="Helical" evidence="8">
    <location>
        <begin position="151"/>
        <end position="170"/>
    </location>
</feature>
<evidence type="ECO:0000256" key="4">
    <source>
        <dbReference type="ARBA" id="ARBA00022692"/>
    </source>
</evidence>
<keyword evidence="10" id="KW-1185">Reference proteome</keyword>
<name>A0A9X3N0A0_9ACTN</name>
<keyword evidence="3 7" id="KW-0813">Transport</keyword>